<comment type="subcellular location">
    <subcellularLocation>
        <location evidence="8">Cytoplasm</location>
    </subcellularLocation>
</comment>
<evidence type="ECO:0000256" key="5">
    <source>
        <dbReference type="ARBA" id="ARBA00023154"/>
    </source>
</evidence>
<dbReference type="RefSeq" id="WP_066749168.1">
    <property type="nucleotide sequence ID" value="NZ_JAQDAY010000019.1"/>
</dbReference>
<dbReference type="EC" id="5.1.1.7" evidence="3 8"/>
<feature type="site" description="Could be important to modulate the pK values of the two catalytic cysteine residues" evidence="8">
    <location>
        <position position="151"/>
    </location>
</feature>
<dbReference type="UniPathway" id="UPA00034">
    <property type="reaction ID" value="UER00025"/>
</dbReference>
<dbReference type="GO" id="GO:0008837">
    <property type="term" value="F:diaminopimelate epimerase activity"/>
    <property type="evidence" value="ECO:0007669"/>
    <property type="project" value="UniProtKB-UniRule"/>
</dbReference>
<dbReference type="KEGG" id="cpor:BED41_09120"/>
<dbReference type="PROSITE" id="PS01326">
    <property type="entry name" value="DAP_EPIMERASE"/>
    <property type="match status" value="1"/>
</dbReference>
<dbReference type="GO" id="GO:0005829">
    <property type="term" value="C:cytosol"/>
    <property type="evidence" value="ECO:0007669"/>
    <property type="project" value="TreeGrafter"/>
</dbReference>
<dbReference type="InterPro" id="IPR001653">
    <property type="entry name" value="DAP_epimerase_DapF"/>
</dbReference>
<feature type="binding site" evidence="8">
    <location>
        <position position="185"/>
    </location>
    <ligand>
        <name>substrate</name>
    </ligand>
</feature>
<feature type="binding site" evidence="8">
    <location>
        <begin position="216"/>
        <end position="217"/>
    </location>
    <ligand>
        <name>substrate</name>
    </ligand>
</feature>
<comment type="caution">
    <text evidence="8">Lacks conserved residue(s) required for the propagation of feature annotation.</text>
</comment>
<comment type="subunit">
    <text evidence="8">Homodimer.</text>
</comment>
<gene>
    <name evidence="8" type="primary">dapF</name>
    <name evidence="10" type="ORF">BED41_09120</name>
</gene>
<evidence type="ECO:0000256" key="8">
    <source>
        <dbReference type="HAMAP-Rule" id="MF_00197"/>
    </source>
</evidence>
<comment type="catalytic activity">
    <reaction evidence="7 8">
        <text>(2S,6S)-2,6-diaminopimelate = meso-2,6-diaminopimelate</text>
        <dbReference type="Rhea" id="RHEA:15393"/>
        <dbReference type="ChEBI" id="CHEBI:57609"/>
        <dbReference type="ChEBI" id="CHEBI:57791"/>
        <dbReference type="EC" id="5.1.1.7"/>
    </reaction>
</comment>
<dbReference type="InterPro" id="IPR018510">
    <property type="entry name" value="DAP_epimerase_AS"/>
</dbReference>
<organism evidence="10 11">
    <name type="scientific">Cloacibacillus porcorum</name>
    <dbReference type="NCBI Taxonomy" id="1197717"/>
    <lineage>
        <taxon>Bacteria</taxon>
        <taxon>Thermotogati</taxon>
        <taxon>Synergistota</taxon>
        <taxon>Synergistia</taxon>
        <taxon>Synergistales</taxon>
        <taxon>Synergistaceae</taxon>
        <taxon>Cloacibacillus</taxon>
    </lineage>
</organism>
<evidence type="ECO:0000313" key="11">
    <source>
        <dbReference type="Proteomes" id="UP000093044"/>
    </source>
</evidence>
<feature type="active site" evidence="9">
    <location>
        <position position="75"/>
    </location>
</feature>
<evidence type="ECO:0000256" key="2">
    <source>
        <dbReference type="ARBA" id="ARBA00010219"/>
    </source>
</evidence>
<dbReference type="Proteomes" id="UP000093044">
    <property type="component" value="Chromosome"/>
</dbReference>
<evidence type="ECO:0000256" key="3">
    <source>
        <dbReference type="ARBA" id="ARBA00013080"/>
    </source>
</evidence>
<dbReference type="STRING" id="1197717.BED41_09120"/>
<evidence type="ECO:0000313" key="10">
    <source>
        <dbReference type="EMBL" id="ANZ46641.1"/>
    </source>
</evidence>
<reference evidence="10" key="1">
    <citation type="submission" date="2016-08" db="EMBL/GenBank/DDBJ databases">
        <title>Complete genome of Cloacibacillus porcorum.</title>
        <authorList>
            <person name="Looft T."/>
            <person name="Bayles D.O."/>
            <person name="Alt D.P."/>
        </authorList>
    </citation>
    <scope>NUCLEOTIDE SEQUENCE [LARGE SCALE GENOMIC DNA]</scope>
    <source>
        <strain evidence="10">CL-84</strain>
    </source>
</reference>
<keyword evidence="5 8" id="KW-0457">Lysine biosynthesis</keyword>
<dbReference type="HAMAP" id="MF_00197">
    <property type="entry name" value="DAP_epimerase"/>
    <property type="match status" value="1"/>
</dbReference>
<name>A0A1B2I9L5_9BACT</name>
<dbReference type="GO" id="GO:0009089">
    <property type="term" value="P:lysine biosynthetic process via diaminopimelate"/>
    <property type="evidence" value="ECO:0007669"/>
    <property type="project" value="UniProtKB-UniRule"/>
</dbReference>
<feature type="site" description="Could be important to modulate the pK values of the two catalytic cysteine residues" evidence="8">
    <location>
        <position position="205"/>
    </location>
</feature>
<sequence length="279" mass="29559">MMINCSKMNGNGNDFLVIDNMSLALDGAALAAAARLACRRREALGADGILAAEPSESADFKMRLFNRDGSEGEMCGNGARCIARFAFEKGIARSKDMTFETLGGNVHAVVCGERVTLDLAPVSVSDAVVDAHAAVDGFEFNYTFLTVGVPHAVIFERERSHSFEGYASVGRAIRSRLDLFPEGTNVNFAVPSLERTSVLDVMTYERGVEDMTLSCGTGSTASAIAGLLLGITGERVEVINPGGVNRVSLEFSGSDLISPKLEGGALMIAEIAILPEALR</sequence>
<comment type="pathway">
    <text evidence="1 8">Amino-acid biosynthesis; L-lysine biosynthesis via DAP pathway; DL-2,6-diaminopimelate from LL-2,6-diaminopimelate: step 1/1.</text>
</comment>
<dbReference type="SUPFAM" id="SSF54506">
    <property type="entry name" value="Diaminopimelate epimerase-like"/>
    <property type="match status" value="2"/>
</dbReference>
<keyword evidence="11" id="KW-1185">Reference proteome</keyword>
<evidence type="ECO:0000256" key="7">
    <source>
        <dbReference type="ARBA" id="ARBA00051712"/>
    </source>
</evidence>
<dbReference type="Pfam" id="PF01678">
    <property type="entry name" value="DAP_epimerase"/>
    <property type="match status" value="2"/>
</dbReference>
<comment type="function">
    <text evidence="8">Catalyzes the stereoinversion of LL-2,6-diaminopimelate (L,L-DAP) to meso-diaminopimelate (meso-DAP), a precursor of L-lysine and an essential component of the bacterial peptidoglycan.</text>
</comment>
<feature type="binding site" evidence="8">
    <location>
        <position position="66"/>
    </location>
    <ligand>
        <name>substrate</name>
    </ligand>
</feature>
<dbReference type="PANTHER" id="PTHR31689">
    <property type="entry name" value="DIAMINOPIMELATE EPIMERASE, CHLOROPLASTIC"/>
    <property type="match status" value="1"/>
</dbReference>
<evidence type="ECO:0000256" key="1">
    <source>
        <dbReference type="ARBA" id="ARBA00005196"/>
    </source>
</evidence>
<keyword evidence="6 8" id="KW-0413">Isomerase</keyword>
<keyword evidence="8" id="KW-0963">Cytoplasm</keyword>
<proteinExistence type="inferred from homology"/>
<evidence type="ECO:0000256" key="4">
    <source>
        <dbReference type="ARBA" id="ARBA00022605"/>
    </source>
</evidence>
<protein>
    <recommendedName>
        <fullName evidence="3 8">Diaminopimelate epimerase</fullName>
        <shortName evidence="8">DAP epimerase</shortName>
        <ecNumber evidence="3 8">5.1.1.7</ecNumber>
    </recommendedName>
    <alternativeName>
        <fullName evidence="8">PLP-independent amino acid racemase</fullName>
    </alternativeName>
</protein>
<evidence type="ECO:0000256" key="6">
    <source>
        <dbReference type="ARBA" id="ARBA00023235"/>
    </source>
</evidence>
<dbReference type="EMBL" id="CP016757">
    <property type="protein sequence ID" value="ANZ46641.1"/>
    <property type="molecule type" value="Genomic_DNA"/>
</dbReference>
<feature type="active site" description="Proton donor" evidence="8">
    <location>
        <position position="75"/>
    </location>
</feature>
<keyword evidence="4 8" id="KW-0028">Amino-acid biosynthesis</keyword>
<feature type="binding site" evidence="8">
    <location>
        <position position="13"/>
    </location>
    <ligand>
        <name>substrate</name>
    </ligand>
</feature>
<feature type="binding site" evidence="8">
    <location>
        <begin position="76"/>
        <end position="77"/>
    </location>
    <ligand>
        <name>substrate</name>
    </ligand>
</feature>
<dbReference type="AlphaFoldDB" id="A0A1B2I9L5"/>
<comment type="similarity">
    <text evidence="2 8">Belongs to the diaminopimelate epimerase family.</text>
</comment>
<feature type="binding site" evidence="8">
    <location>
        <begin position="205"/>
        <end position="206"/>
    </location>
    <ligand>
        <name>substrate</name>
    </ligand>
</feature>
<accession>A0A1B2I9L5</accession>
<dbReference type="PANTHER" id="PTHR31689:SF0">
    <property type="entry name" value="DIAMINOPIMELATE EPIMERASE"/>
    <property type="match status" value="1"/>
</dbReference>
<feature type="active site" description="Proton acceptor" evidence="8">
    <location>
        <position position="215"/>
    </location>
</feature>
<evidence type="ECO:0000256" key="9">
    <source>
        <dbReference type="PROSITE-ProRule" id="PRU10125"/>
    </source>
</evidence>
<dbReference type="Gene3D" id="3.10.310.10">
    <property type="entry name" value="Diaminopimelate Epimerase, Chain A, domain 1"/>
    <property type="match status" value="2"/>
</dbReference>
<dbReference type="NCBIfam" id="TIGR00652">
    <property type="entry name" value="DapF"/>
    <property type="match status" value="1"/>
</dbReference>